<accession>A0A7C4L017</accession>
<dbReference type="AlphaFoldDB" id="A0A7C4L017"/>
<organism evidence="1">
    <name type="scientific">Bellilinea caldifistulae</name>
    <dbReference type="NCBI Taxonomy" id="360411"/>
    <lineage>
        <taxon>Bacteria</taxon>
        <taxon>Bacillati</taxon>
        <taxon>Chloroflexota</taxon>
        <taxon>Anaerolineae</taxon>
        <taxon>Anaerolineales</taxon>
        <taxon>Anaerolineaceae</taxon>
        <taxon>Bellilinea</taxon>
    </lineage>
</organism>
<gene>
    <name evidence="1" type="ORF">ENT17_09840</name>
</gene>
<name>A0A7C4L017_9CHLR</name>
<reference evidence="1" key="1">
    <citation type="journal article" date="2020" name="mSystems">
        <title>Genome- and Community-Level Interaction Insights into Carbon Utilization and Element Cycling Functions of Hydrothermarchaeota in Hydrothermal Sediment.</title>
        <authorList>
            <person name="Zhou Z."/>
            <person name="Liu Y."/>
            <person name="Xu W."/>
            <person name="Pan J."/>
            <person name="Luo Z.H."/>
            <person name="Li M."/>
        </authorList>
    </citation>
    <scope>NUCLEOTIDE SEQUENCE [LARGE SCALE GENOMIC DNA]</scope>
    <source>
        <strain evidence="1">SpSt-556</strain>
    </source>
</reference>
<dbReference type="EMBL" id="DSXR01000097">
    <property type="protein sequence ID" value="HGS87906.1"/>
    <property type="molecule type" value="Genomic_DNA"/>
</dbReference>
<comment type="caution">
    <text evidence="1">The sequence shown here is derived from an EMBL/GenBank/DDBJ whole genome shotgun (WGS) entry which is preliminary data.</text>
</comment>
<proteinExistence type="predicted"/>
<sequence length="333" mass="38061">MSEPQKLRVANISIAIEPVEEMRFPSPADCNSPCWWRDGELRVLTSTGHPVLSAGSNLNHLSRIGEITYTAWRDGGRWIESVFPDEDGTLYGWYHNEPAHLIGEEYQQGRQFRLTAPMIGAVVSHDNGATWDDLSIILNGGPETLNLEKHNYWFAGGNGDFSVILDRERRYFYFLFGTYYRDVAQQGISMARMRFEDRACPVGRVWKWHNGGWTQPGLLGAVTPVIPVQADWYSPQPDTFWGPSVHWNRFLQQYVILMNRAIDPRWGQDGIYLSLTPDISDPHSWTPPVKILDEKGWYPQVIGLEEGDTDREAGESARLFIHGVSRYILRFSS</sequence>
<protein>
    <submittedName>
        <fullName evidence="1">Uncharacterized protein</fullName>
    </submittedName>
</protein>
<evidence type="ECO:0000313" key="1">
    <source>
        <dbReference type="EMBL" id="HGS87906.1"/>
    </source>
</evidence>